<evidence type="ECO:0000313" key="6">
    <source>
        <dbReference type="RefSeq" id="XP_030978638.1"/>
    </source>
</evidence>
<reference evidence="5 6" key="1">
    <citation type="journal article" date="2019" name="Mol. Biol. Evol.">
        <title>Blast fungal genomes show frequent chromosomal changes, gene gains and losses, and effector gene turnover.</title>
        <authorList>
            <person name="Gomez Luciano L.B."/>
            <person name="Jason Tsai I."/>
            <person name="Chuma I."/>
            <person name="Tosa Y."/>
            <person name="Chen Y.H."/>
            <person name="Li J.Y."/>
            <person name="Li M.Y."/>
            <person name="Jade Lu M.Y."/>
            <person name="Nakayashiki H."/>
            <person name="Li W.H."/>
        </authorList>
    </citation>
    <scope>NUCLEOTIDE SEQUENCE [LARGE SCALE GENOMIC DNA]</scope>
    <source>
        <strain evidence="5 6">NI907</strain>
    </source>
</reference>
<dbReference type="GO" id="GO:0005634">
    <property type="term" value="C:nucleus"/>
    <property type="evidence" value="ECO:0007669"/>
    <property type="project" value="UniProtKB-SubCell"/>
</dbReference>
<feature type="compositionally biased region" description="Polar residues" evidence="4">
    <location>
        <begin position="45"/>
        <end position="61"/>
    </location>
</feature>
<evidence type="ECO:0000256" key="4">
    <source>
        <dbReference type="SAM" id="MobiDB-lite"/>
    </source>
</evidence>
<dbReference type="InterPro" id="IPR007858">
    <property type="entry name" value="Dpy-30_motif"/>
</dbReference>
<protein>
    <recommendedName>
        <fullName evidence="7">Dpy-30 domain-containing protein</fullName>
    </recommendedName>
</protein>
<feature type="region of interest" description="Disordered" evidence="4">
    <location>
        <begin position="1"/>
        <end position="26"/>
    </location>
</feature>
<comment type="similarity">
    <text evidence="2">Belongs to the dpy-30 family.</text>
</comment>
<dbReference type="RefSeq" id="XP_030978638.1">
    <property type="nucleotide sequence ID" value="XM_031128984.1"/>
</dbReference>
<keyword evidence="5" id="KW-1185">Reference proteome</keyword>
<reference evidence="6" key="3">
    <citation type="submission" date="2025-08" db="UniProtKB">
        <authorList>
            <consortium name="RefSeq"/>
        </authorList>
    </citation>
    <scope>IDENTIFICATION</scope>
    <source>
        <strain evidence="6">NI907</strain>
    </source>
</reference>
<dbReference type="Pfam" id="PF05186">
    <property type="entry name" value="Dpy-30"/>
    <property type="match status" value="1"/>
</dbReference>
<name>A0A6P8AUP3_PYRGI</name>
<dbReference type="KEGG" id="pgri:PgNI_08994"/>
<dbReference type="InterPro" id="IPR049629">
    <property type="entry name" value="DPY30_SDC1_DD"/>
</dbReference>
<dbReference type="Proteomes" id="UP000515153">
    <property type="component" value="Chromosome V"/>
</dbReference>
<sequence>MSYPDAMDQDPAAPPPAAAANDQDADIGQVATGMQVVTEVCNAPATSIEGTPTPQVAQSQNPVPSTETPPTAASVTAPQQPATAAAATQPAATTASPAPASPAPGRTGTPMRNLVGGGGGGDTGSRAGSLHPEPSFNMPTEAATHGAPARVYLNTKVTGVLLEGMKIIAKDQPNDPLRVLGEFLLQRSKEIESTS</sequence>
<feature type="region of interest" description="Disordered" evidence="4">
    <location>
        <begin position="45"/>
        <end position="133"/>
    </location>
</feature>
<accession>A0A6P8AUP3</accession>
<proteinExistence type="inferred from homology"/>
<evidence type="ECO:0000256" key="1">
    <source>
        <dbReference type="ARBA" id="ARBA00004123"/>
    </source>
</evidence>
<gene>
    <name evidence="6" type="ORF">PgNI_08994</name>
</gene>
<keyword evidence="3" id="KW-0539">Nucleus</keyword>
<dbReference type="AlphaFoldDB" id="A0A6P8AUP3"/>
<evidence type="ECO:0008006" key="7">
    <source>
        <dbReference type="Google" id="ProtNLM"/>
    </source>
</evidence>
<dbReference type="Gene3D" id="1.20.890.10">
    <property type="entry name" value="cAMP-dependent protein kinase regulatory subunit, dimerization-anchoring domain"/>
    <property type="match status" value="1"/>
</dbReference>
<feature type="compositionally biased region" description="Low complexity" evidence="4">
    <location>
        <begin position="62"/>
        <end position="98"/>
    </location>
</feature>
<reference evidence="6" key="2">
    <citation type="submission" date="2019-10" db="EMBL/GenBank/DDBJ databases">
        <authorList>
            <consortium name="NCBI Genome Project"/>
        </authorList>
    </citation>
    <scope>NUCLEOTIDE SEQUENCE</scope>
    <source>
        <strain evidence="6">NI907</strain>
    </source>
</reference>
<dbReference type="CDD" id="cd22965">
    <property type="entry name" value="DD_DPY30_SDC1"/>
    <property type="match status" value="1"/>
</dbReference>
<organism evidence="5 6">
    <name type="scientific">Pyricularia grisea</name>
    <name type="common">Crabgrass-specific blast fungus</name>
    <name type="synonym">Magnaporthe grisea</name>
    <dbReference type="NCBI Taxonomy" id="148305"/>
    <lineage>
        <taxon>Eukaryota</taxon>
        <taxon>Fungi</taxon>
        <taxon>Dikarya</taxon>
        <taxon>Ascomycota</taxon>
        <taxon>Pezizomycotina</taxon>
        <taxon>Sordariomycetes</taxon>
        <taxon>Sordariomycetidae</taxon>
        <taxon>Magnaporthales</taxon>
        <taxon>Pyriculariaceae</taxon>
        <taxon>Pyricularia</taxon>
    </lineage>
</organism>
<dbReference type="GeneID" id="41963892"/>
<feature type="compositionally biased region" description="Low complexity" evidence="4">
    <location>
        <begin position="1"/>
        <end position="11"/>
    </location>
</feature>
<evidence type="ECO:0000256" key="2">
    <source>
        <dbReference type="ARBA" id="ARBA00010849"/>
    </source>
</evidence>
<comment type="subcellular location">
    <subcellularLocation>
        <location evidence="1">Nucleus</location>
    </subcellularLocation>
</comment>
<evidence type="ECO:0000313" key="5">
    <source>
        <dbReference type="Proteomes" id="UP000515153"/>
    </source>
</evidence>
<evidence type="ECO:0000256" key="3">
    <source>
        <dbReference type="ARBA" id="ARBA00023242"/>
    </source>
</evidence>